<evidence type="ECO:0000256" key="1">
    <source>
        <dbReference type="SAM" id="Phobius"/>
    </source>
</evidence>
<feature type="signal peptide" evidence="2">
    <location>
        <begin position="1"/>
        <end position="19"/>
    </location>
</feature>
<keyword evidence="1" id="KW-1133">Transmembrane helix</keyword>
<reference evidence="4" key="1">
    <citation type="submission" date="2021-05" db="EMBL/GenBank/DDBJ databases">
        <authorList>
            <person name="Alioto T."/>
            <person name="Alioto T."/>
            <person name="Gomez Garrido J."/>
        </authorList>
    </citation>
    <scope>NUCLEOTIDE SEQUENCE</scope>
</reference>
<name>A0A8D9E442_9HEMI</name>
<accession>A0A8D9E442</accession>
<feature type="chain" id="PRO_5033672631" evidence="2">
    <location>
        <begin position="20"/>
        <end position="145"/>
    </location>
</feature>
<dbReference type="AlphaFoldDB" id="A0A8D9E442"/>
<keyword evidence="1" id="KW-0472">Membrane</keyword>
<keyword evidence="1" id="KW-0812">Transmembrane</keyword>
<evidence type="ECO:0000256" key="2">
    <source>
        <dbReference type="SAM" id="SignalP"/>
    </source>
</evidence>
<proteinExistence type="predicted"/>
<dbReference type="EMBL" id="HBUF01404974">
    <property type="protein sequence ID" value="CAG6737835.1"/>
    <property type="molecule type" value="Transcribed_RNA"/>
</dbReference>
<sequence length="145" mass="17053">MILNLLLHTIPGLLLDAMATMLGKKPMLSSVYTKLSKVADTLEYFAGRTWDWNNENVQKLWEQLSPEDQEMFFFDMGQMDWEYHAEALCLGLRLYLVNDDLSTLPAARKKWQKLYIAHCILRAITCFIIFKILWFIYGLIFNMFS</sequence>
<evidence type="ECO:0000259" key="3">
    <source>
        <dbReference type="Pfam" id="PF03015"/>
    </source>
</evidence>
<dbReference type="EMBL" id="HBUF01404973">
    <property type="protein sequence ID" value="CAG6737834.1"/>
    <property type="molecule type" value="Transcribed_RNA"/>
</dbReference>
<keyword evidence="2" id="KW-0732">Signal</keyword>
<evidence type="ECO:0000313" key="4">
    <source>
        <dbReference type="EMBL" id="CAG6737835.1"/>
    </source>
</evidence>
<protein>
    <submittedName>
        <fullName evidence="4">Fatty acyl-CoA reductase CG5065</fullName>
    </submittedName>
</protein>
<dbReference type="CDD" id="cd09071">
    <property type="entry name" value="FAR_C"/>
    <property type="match status" value="1"/>
</dbReference>
<feature type="transmembrane region" description="Helical" evidence="1">
    <location>
        <begin position="119"/>
        <end position="140"/>
    </location>
</feature>
<feature type="domain" description="Fatty acyl-CoA reductase C-terminal" evidence="3">
    <location>
        <begin position="7"/>
        <end position="99"/>
    </location>
</feature>
<dbReference type="Pfam" id="PF03015">
    <property type="entry name" value="Sterile"/>
    <property type="match status" value="1"/>
</dbReference>
<organism evidence="4">
    <name type="scientific">Cacopsylla melanoneura</name>
    <dbReference type="NCBI Taxonomy" id="428564"/>
    <lineage>
        <taxon>Eukaryota</taxon>
        <taxon>Metazoa</taxon>
        <taxon>Ecdysozoa</taxon>
        <taxon>Arthropoda</taxon>
        <taxon>Hexapoda</taxon>
        <taxon>Insecta</taxon>
        <taxon>Pterygota</taxon>
        <taxon>Neoptera</taxon>
        <taxon>Paraneoptera</taxon>
        <taxon>Hemiptera</taxon>
        <taxon>Sternorrhyncha</taxon>
        <taxon>Psylloidea</taxon>
        <taxon>Psyllidae</taxon>
        <taxon>Psyllinae</taxon>
        <taxon>Cacopsylla</taxon>
    </lineage>
</organism>
<dbReference type="InterPro" id="IPR033640">
    <property type="entry name" value="FAR_C"/>
</dbReference>